<dbReference type="Gene3D" id="2.70.98.10">
    <property type="match status" value="1"/>
</dbReference>
<feature type="binding site" evidence="7">
    <location>
        <position position="55"/>
    </location>
    <ligand>
        <name>substrate</name>
    </ligand>
</feature>
<dbReference type="InterPro" id="IPR011013">
    <property type="entry name" value="Gal_mutarotase_sf_dom"/>
</dbReference>
<reference evidence="8" key="1">
    <citation type="submission" date="2020-05" db="EMBL/GenBank/DDBJ databases">
        <title>Phylogenomic resolution of chytrid fungi.</title>
        <authorList>
            <person name="Stajich J.E."/>
            <person name="Amses K."/>
            <person name="Simmons R."/>
            <person name="Seto K."/>
            <person name="Myers J."/>
            <person name="Bonds A."/>
            <person name="Quandt C.A."/>
            <person name="Barry K."/>
            <person name="Liu P."/>
            <person name="Grigoriev I."/>
            <person name="Longcore J.E."/>
            <person name="James T.Y."/>
        </authorList>
    </citation>
    <scope>NUCLEOTIDE SEQUENCE</scope>
    <source>
        <strain evidence="8">JEL0318</strain>
    </source>
</reference>
<evidence type="ECO:0000256" key="4">
    <source>
        <dbReference type="ARBA" id="ARBA00023235"/>
    </source>
</evidence>
<dbReference type="InterPro" id="IPR008183">
    <property type="entry name" value="Aldose_1/G6P_1-epimerase"/>
</dbReference>
<evidence type="ECO:0000313" key="9">
    <source>
        <dbReference type="Proteomes" id="UP001212841"/>
    </source>
</evidence>
<sequence>MPVDTTNPDKLVLTAGADSAEVYYFGATLTSWKVDGQERIFLSKDAILNGTKAIRGGIPLVFPHFGTVETSKLPQHGFARNSRWELLPQSAGSDSETVVQLSLKPAQVPESLRSLWPNDFQLIYTVKLSASNLTTTLDIKNTDSKEWEFTSLLHTYFRIQDVAKVGVRDLTGRSFVDKVAKGARDQELRDVVTIASEVDRVYENVEKNEIHIVGTGLGKDVVVHKKNFPDVVVWNPWVEKAKGMADFGDEEYHNMICVEVGKVADFVKLAPGESWSGSQTLIVA</sequence>
<dbReference type="PIRSF" id="PIRSF016020">
    <property type="entry name" value="PHexose_mutarotase"/>
    <property type="match status" value="1"/>
</dbReference>
<feature type="active site" evidence="6">
    <location>
        <position position="154"/>
    </location>
</feature>
<feature type="active site" evidence="6">
    <location>
        <position position="259"/>
    </location>
</feature>
<protein>
    <recommendedName>
        <fullName evidence="3 5">Glucose-6-phosphate 1-epimerase</fullName>
        <ecNumber evidence="3 5">5.1.3.15</ecNumber>
    </recommendedName>
</protein>
<feature type="binding site" evidence="7">
    <location>
        <position position="75"/>
    </location>
    <ligand>
        <name>substrate</name>
    </ligand>
</feature>
<dbReference type="InterPro" id="IPR025532">
    <property type="entry name" value="G6P_1-epimerase"/>
</dbReference>
<dbReference type="GO" id="GO:0005975">
    <property type="term" value="P:carbohydrate metabolic process"/>
    <property type="evidence" value="ECO:0007669"/>
    <property type="project" value="InterPro"/>
</dbReference>
<evidence type="ECO:0000256" key="6">
    <source>
        <dbReference type="PIRSR" id="PIRSR016020-1"/>
    </source>
</evidence>
<dbReference type="GO" id="GO:0047938">
    <property type="term" value="F:glucose-6-phosphate 1-epimerase activity"/>
    <property type="evidence" value="ECO:0007669"/>
    <property type="project" value="UniProtKB-UniRule"/>
</dbReference>
<evidence type="ECO:0000256" key="2">
    <source>
        <dbReference type="ARBA" id="ARBA00005866"/>
    </source>
</evidence>
<dbReference type="EC" id="5.1.3.15" evidence="3 5"/>
<comment type="catalytic activity">
    <reaction evidence="1">
        <text>alpha-D-glucose 6-phosphate = beta-D-glucose 6-phosphate</text>
        <dbReference type="Rhea" id="RHEA:16249"/>
        <dbReference type="ChEBI" id="CHEBI:58225"/>
        <dbReference type="ChEBI" id="CHEBI:58247"/>
        <dbReference type="EC" id="5.1.3.15"/>
    </reaction>
</comment>
<organism evidence="8 9">
    <name type="scientific">Rhizophlyctis rosea</name>
    <dbReference type="NCBI Taxonomy" id="64517"/>
    <lineage>
        <taxon>Eukaryota</taxon>
        <taxon>Fungi</taxon>
        <taxon>Fungi incertae sedis</taxon>
        <taxon>Chytridiomycota</taxon>
        <taxon>Chytridiomycota incertae sedis</taxon>
        <taxon>Chytridiomycetes</taxon>
        <taxon>Rhizophlyctidales</taxon>
        <taxon>Rhizophlyctidaceae</taxon>
        <taxon>Rhizophlyctis</taxon>
    </lineage>
</organism>
<keyword evidence="4 5" id="KW-0413">Isomerase</keyword>
<evidence type="ECO:0000256" key="3">
    <source>
        <dbReference type="ARBA" id="ARBA00012083"/>
    </source>
</evidence>
<dbReference type="GO" id="GO:0030246">
    <property type="term" value="F:carbohydrate binding"/>
    <property type="evidence" value="ECO:0007669"/>
    <property type="project" value="UniProtKB-UniRule"/>
</dbReference>
<evidence type="ECO:0000256" key="1">
    <source>
        <dbReference type="ARBA" id="ARBA00001096"/>
    </source>
</evidence>
<name>A0AAD5X562_9FUNG</name>
<dbReference type="InterPro" id="IPR014718">
    <property type="entry name" value="GH-type_carb-bd"/>
</dbReference>
<dbReference type="CDD" id="cd09020">
    <property type="entry name" value="D-hex-6-P-epi_like"/>
    <property type="match status" value="1"/>
</dbReference>
<proteinExistence type="inferred from homology"/>
<evidence type="ECO:0000313" key="8">
    <source>
        <dbReference type="EMBL" id="KAJ3052387.1"/>
    </source>
</evidence>
<dbReference type="AlphaFoldDB" id="A0AAD5X562"/>
<comment type="function">
    <text evidence="5">Catalyzes the interconversion between the alpha and beta anomers from at least three hexose 6-phosphate sugars (Glc6P, Gal6P, and Man6P).</text>
</comment>
<dbReference type="PANTHER" id="PTHR11122">
    <property type="entry name" value="APOSPORY-ASSOCIATED PROTEIN C-RELATED"/>
    <property type="match status" value="1"/>
</dbReference>
<dbReference type="Pfam" id="PF01263">
    <property type="entry name" value="Aldose_epim"/>
    <property type="match status" value="1"/>
</dbReference>
<dbReference type="PANTHER" id="PTHR11122:SF13">
    <property type="entry name" value="GLUCOSE-6-PHOSPHATE 1-EPIMERASE"/>
    <property type="match status" value="1"/>
</dbReference>
<gene>
    <name evidence="8" type="ORF">HK097_006345</name>
</gene>
<keyword evidence="9" id="KW-1185">Reference proteome</keyword>
<accession>A0AAD5X562</accession>
<comment type="similarity">
    <text evidence="2 5">Belongs to the glucose-6-phosphate 1-epimerase family.</text>
</comment>
<evidence type="ECO:0000256" key="7">
    <source>
        <dbReference type="PIRSR" id="PIRSR016020-2"/>
    </source>
</evidence>
<comment type="caution">
    <text evidence="8">The sequence shown here is derived from an EMBL/GenBank/DDBJ whole genome shotgun (WGS) entry which is preliminary data.</text>
</comment>
<dbReference type="EMBL" id="JADGJD010000299">
    <property type="protein sequence ID" value="KAJ3052387.1"/>
    <property type="molecule type" value="Genomic_DNA"/>
</dbReference>
<feature type="binding site" evidence="7">
    <location>
        <position position="80"/>
    </location>
    <ligand>
        <name>substrate</name>
    </ligand>
</feature>
<dbReference type="SUPFAM" id="SSF74650">
    <property type="entry name" value="Galactose mutarotase-like"/>
    <property type="match status" value="1"/>
</dbReference>
<evidence type="ECO:0000256" key="5">
    <source>
        <dbReference type="PIRNR" id="PIRNR016020"/>
    </source>
</evidence>
<dbReference type="GO" id="GO:0005737">
    <property type="term" value="C:cytoplasm"/>
    <property type="evidence" value="ECO:0007669"/>
    <property type="project" value="TreeGrafter"/>
</dbReference>
<dbReference type="Proteomes" id="UP001212841">
    <property type="component" value="Unassembled WGS sequence"/>
</dbReference>